<dbReference type="InterPro" id="IPR016024">
    <property type="entry name" value="ARM-type_fold"/>
</dbReference>
<evidence type="ECO:0000313" key="6">
    <source>
        <dbReference type="Proteomes" id="UP001212411"/>
    </source>
</evidence>
<dbReference type="Pfam" id="PF09090">
    <property type="entry name" value="MIF4G_like_2"/>
    <property type="match status" value="1"/>
</dbReference>
<feature type="region of interest" description="Disordered" evidence="2">
    <location>
        <begin position="1"/>
        <end position="27"/>
    </location>
</feature>
<feature type="coiled-coil region" evidence="1">
    <location>
        <begin position="663"/>
        <end position="697"/>
    </location>
</feature>
<dbReference type="Proteomes" id="UP001212411">
    <property type="component" value="Chromosome 1"/>
</dbReference>
<dbReference type="PANTHER" id="PTHR12412">
    <property type="entry name" value="CAP BINDING PROTEIN"/>
    <property type="match status" value="1"/>
</dbReference>
<reference evidence="5 6" key="1">
    <citation type="journal article" date="2023" name="G3 (Bethesda)">
        <title>A high-quality reference genome for the fission yeast Schizosaccharomyces osmophilus.</title>
        <authorList>
            <person name="Jia G.S."/>
            <person name="Zhang W.C."/>
            <person name="Liang Y."/>
            <person name="Liu X.H."/>
            <person name="Rhind N."/>
            <person name="Pidoux A."/>
            <person name="Brysch-Herzberg M."/>
            <person name="Du L.L."/>
        </authorList>
    </citation>
    <scope>NUCLEOTIDE SEQUENCE [LARGE SCALE GENOMIC DNA]</scope>
    <source>
        <strain evidence="5 6">CBS 15793</strain>
    </source>
</reference>
<name>A0AAF0AVF6_9SCHI</name>
<gene>
    <name evidence="5" type="primary">cbc1</name>
    <name evidence="5" type="ORF">SOMG_00812</name>
</gene>
<dbReference type="GO" id="GO:0006406">
    <property type="term" value="P:mRNA export from nucleus"/>
    <property type="evidence" value="ECO:0007669"/>
    <property type="project" value="InterPro"/>
</dbReference>
<organism evidence="5 6">
    <name type="scientific">Schizosaccharomyces osmophilus</name>
    <dbReference type="NCBI Taxonomy" id="2545709"/>
    <lineage>
        <taxon>Eukaryota</taxon>
        <taxon>Fungi</taxon>
        <taxon>Dikarya</taxon>
        <taxon>Ascomycota</taxon>
        <taxon>Taphrinomycotina</taxon>
        <taxon>Schizosaccharomycetes</taxon>
        <taxon>Schizosaccharomycetales</taxon>
        <taxon>Schizosaccharomycetaceae</taxon>
        <taxon>Schizosaccharomyces</taxon>
    </lineage>
</organism>
<dbReference type="AlphaFoldDB" id="A0AAF0AVF6"/>
<dbReference type="KEGG" id="som:SOMG_00812"/>
<dbReference type="GO" id="GO:0000339">
    <property type="term" value="F:RNA cap binding"/>
    <property type="evidence" value="ECO:0007669"/>
    <property type="project" value="InterPro"/>
</dbReference>
<dbReference type="GO" id="GO:0003729">
    <property type="term" value="F:mRNA binding"/>
    <property type="evidence" value="ECO:0007669"/>
    <property type="project" value="TreeGrafter"/>
</dbReference>
<sequence>MSSYRTPIRSRKRGREESDTGFRPNRANPQELLGYRIKKDITFLADPRVNPVVTEDINYVAMSVSRESHEEESVSAILNCILETALSIPIKVAHLATLMMRAALKAPLLAERGVEILQSKLVFSLEQYDYYQAKIVFRLLICLSRIYESEGVEPIFTKFLDRLGEQTAPSTFGDQLLKIVLIDIPYYCVASKHPEKVALVEDWIQRCASYVELRKPLLHQVRNPFSNSEEYTEEELDLLYRQLVLEKDNGLQFSYLPRPWEAFESDLAKVSPVISKSFEWSTSVSEEQLKSPSFRPFVEIFHTSEIRTTPETLNIASSVFRDVTVDIINHLEYNRMEAAQILTDLDVYFTYKTFALRGTPIGELPKLDAEESRWKVEDIITEAIFSELLTSKSAFKPVYYHSLLTECCRVAPKILAPTFGRIIRFVFNISENLPMGTFEKFINWFSHHLSNFNFFWKWQEWVSNIELEDFHPKKVFMRETISKELELSYWSRIRDSLPEPLHQLMAPEAPKPEIPYEDESHPLHANFKEVTNHLRIHKPIEVISSALKSVEENPTSEISGVRFLMACAYSLGSKSLSHASNTFEKHLDVIKHFSRESLLTEMETIDVLFSCWRLQPSTAVIWLSKMLNYSIVSITSVFRWLLDQKDSSIWAKSWTWFLMHMSLEKMDARLETVNSDNENLKELIRESKEEKDTVLNLLFTELPKRKSEYESVPWIPHWIQLIQNNLESVYGQISE</sequence>
<protein>
    <submittedName>
        <fullName evidence="5">Nuclear cap-binding complex large subunit</fullName>
    </submittedName>
</protein>
<dbReference type="GO" id="GO:0000184">
    <property type="term" value="P:nuclear-transcribed mRNA catabolic process, nonsense-mediated decay"/>
    <property type="evidence" value="ECO:0007669"/>
    <property type="project" value="TreeGrafter"/>
</dbReference>
<accession>A0AAF0AVF6</accession>
<evidence type="ECO:0000259" key="3">
    <source>
        <dbReference type="Pfam" id="PF09088"/>
    </source>
</evidence>
<dbReference type="EMBL" id="CP115611">
    <property type="protein sequence ID" value="WBW72393.1"/>
    <property type="molecule type" value="Genomic_DNA"/>
</dbReference>
<dbReference type="Gene3D" id="1.25.40.180">
    <property type="match status" value="3"/>
</dbReference>
<keyword evidence="1" id="KW-0175">Coiled coil</keyword>
<dbReference type="InterPro" id="IPR015174">
    <property type="entry name" value="MIF4G-like_typ-2"/>
</dbReference>
<evidence type="ECO:0000256" key="2">
    <source>
        <dbReference type="SAM" id="MobiDB-lite"/>
    </source>
</evidence>
<dbReference type="Pfam" id="PF09088">
    <property type="entry name" value="MIF4G_like"/>
    <property type="match status" value="1"/>
</dbReference>
<evidence type="ECO:0000259" key="4">
    <source>
        <dbReference type="Pfam" id="PF09090"/>
    </source>
</evidence>
<feature type="domain" description="MIF4G-like type 2" evidence="4">
    <location>
        <begin position="516"/>
        <end position="694"/>
    </location>
</feature>
<dbReference type="PANTHER" id="PTHR12412:SF2">
    <property type="entry name" value="NUCLEAR CAP-BINDING PROTEIN SUBUNIT 1"/>
    <property type="match status" value="1"/>
</dbReference>
<dbReference type="RefSeq" id="XP_056036636.1">
    <property type="nucleotide sequence ID" value="XM_056179606.1"/>
</dbReference>
<evidence type="ECO:0000256" key="1">
    <source>
        <dbReference type="SAM" id="Coils"/>
    </source>
</evidence>
<dbReference type="InterPro" id="IPR015172">
    <property type="entry name" value="MIF4G-like_typ-1"/>
</dbReference>
<dbReference type="GO" id="GO:0005846">
    <property type="term" value="C:nuclear cap binding complex"/>
    <property type="evidence" value="ECO:0007669"/>
    <property type="project" value="InterPro"/>
</dbReference>
<dbReference type="InterPro" id="IPR027159">
    <property type="entry name" value="CBP80"/>
</dbReference>
<keyword evidence="6" id="KW-1185">Reference proteome</keyword>
<feature type="domain" description="MIF4G-like type 1" evidence="3">
    <location>
        <begin position="310"/>
        <end position="499"/>
    </location>
</feature>
<proteinExistence type="predicted"/>
<dbReference type="GO" id="GO:0005634">
    <property type="term" value="C:nucleus"/>
    <property type="evidence" value="ECO:0007669"/>
    <property type="project" value="TreeGrafter"/>
</dbReference>
<dbReference type="GeneID" id="80874295"/>
<evidence type="ECO:0000313" key="5">
    <source>
        <dbReference type="EMBL" id="WBW72393.1"/>
    </source>
</evidence>
<dbReference type="SUPFAM" id="SSF48371">
    <property type="entry name" value="ARM repeat"/>
    <property type="match status" value="3"/>
</dbReference>